<sequence length="263" mass="28117">MSHVVNGLQPLGESGHEGRGVAQKALDLLTELARADEPLRLADLAQQTSLPKPTAYRMLATLCRSGFAASSPGGRYYAGPKLLGIAASALSRRPERTFVHESLLELQRETGHAAFFAVRHAKQAVYIDKVEAAQAYRIAIEVGHEVPLALTAIGRAMLIGVPHQEAASMLKDYYDDLDDAEEELRRSRVRGFAIEDEDYETNIRAVAAPVYGYSGDIIGAIGLAGLTFTLSEETLDVFGPLTINAAARVSEAMLGSGSAAAHG</sequence>
<dbReference type="InterPro" id="IPR036388">
    <property type="entry name" value="WH-like_DNA-bd_sf"/>
</dbReference>
<evidence type="ECO:0000256" key="3">
    <source>
        <dbReference type="ARBA" id="ARBA00023163"/>
    </source>
</evidence>
<dbReference type="PROSITE" id="PS51078">
    <property type="entry name" value="ICLR_ED"/>
    <property type="match status" value="1"/>
</dbReference>
<dbReference type="EMBL" id="JACBZP010000001">
    <property type="protein sequence ID" value="NYI67043.1"/>
    <property type="molecule type" value="Genomic_DNA"/>
</dbReference>
<dbReference type="Proteomes" id="UP000539111">
    <property type="component" value="Unassembled WGS sequence"/>
</dbReference>
<protein>
    <submittedName>
        <fullName evidence="7">IclR family acetate operon transcriptional repressor</fullName>
    </submittedName>
</protein>
<gene>
    <name evidence="7" type="ORF">BJY26_001349</name>
</gene>
<evidence type="ECO:0000256" key="1">
    <source>
        <dbReference type="ARBA" id="ARBA00023015"/>
    </source>
</evidence>
<feature type="coiled-coil region" evidence="4">
    <location>
        <begin position="163"/>
        <end position="190"/>
    </location>
</feature>
<dbReference type="InterPro" id="IPR029016">
    <property type="entry name" value="GAF-like_dom_sf"/>
</dbReference>
<evidence type="ECO:0000313" key="7">
    <source>
        <dbReference type="EMBL" id="NYI67043.1"/>
    </source>
</evidence>
<dbReference type="GO" id="GO:0045892">
    <property type="term" value="P:negative regulation of DNA-templated transcription"/>
    <property type="evidence" value="ECO:0007669"/>
    <property type="project" value="TreeGrafter"/>
</dbReference>
<dbReference type="SUPFAM" id="SSF46785">
    <property type="entry name" value="Winged helix' DNA-binding domain"/>
    <property type="match status" value="1"/>
</dbReference>
<proteinExistence type="predicted"/>
<dbReference type="AlphaFoldDB" id="A0A7Z0D1H6"/>
<dbReference type="InterPro" id="IPR036390">
    <property type="entry name" value="WH_DNA-bd_sf"/>
</dbReference>
<keyword evidence="8" id="KW-1185">Reference proteome</keyword>
<organism evidence="7 8">
    <name type="scientific">Spelaeicoccus albus</name>
    <dbReference type="NCBI Taxonomy" id="1280376"/>
    <lineage>
        <taxon>Bacteria</taxon>
        <taxon>Bacillati</taxon>
        <taxon>Actinomycetota</taxon>
        <taxon>Actinomycetes</taxon>
        <taxon>Micrococcales</taxon>
        <taxon>Brevibacteriaceae</taxon>
        <taxon>Spelaeicoccus</taxon>
    </lineage>
</organism>
<dbReference type="Gene3D" id="1.10.10.10">
    <property type="entry name" value="Winged helix-like DNA-binding domain superfamily/Winged helix DNA-binding domain"/>
    <property type="match status" value="1"/>
</dbReference>
<reference evidence="7 8" key="1">
    <citation type="submission" date="2020-07" db="EMBL/GenBank/DDBJ databases">
        <title>Sequencing the genomes of 1000 actinobacteria strains.</title>
        <authorList>
            <person name="Klenk H.-P."/>
        </authorList>
    </citation>
    <scope>NUCLEOTIDE SEQUENCE [LARGE SCALE GENOMIC DNA]</scope>
    <source>
        <strain evidence="7 8">DSM 26341</strain>
    </source>
</reference>
<comment type="caution">
    <text evidence="7">The sequence shown here is derived from an EMBL/GenBank/DDBJ whole genome shotgun (WGS) entry which is preliminary data.</text>
</comment>
<dbReference type="RefSeq" id="WP_179426760.1">
    <property type="nucleotide sequence ID" value="NZ_JACBZP010000001.1"/>
</dbReference>
<dbReference type="Gene3D" id="3.30.450.40">
    <property type="match status" value="1"/>
</dbReference>
<keyword evidence="1" id="KW-0805">Transcription regulation</keyword>
<evidence type="ECO:0000259" key="6">
    <source>
        <dbReference type="PROSITE" id="PS51078"/>
    </source>
</evidence>
<dbReference type="PANTHER" id="PTHR30136:SF24">
    <property type="entry name" value="HTH-TYPE TRANSCRIPTIONAL REPRESSOR ALLR"/>
    <property type="match status" value="1"/>
</dbReference>
<keyword evidence="3" id="KW-0804">Transcription</keyword>
<dbReference type="SMART" id="SM00346">
    <property type="entry name" value="HTH_ICLR"/>
    <property type="match status" value="1"/>
</dbReference>
<dbReference type="GO" id="GO:0003700">
    <property type="term" value="F:DNA-binding transcription factor activity"/>
    <property type="evidence" value="ECO:0007669"/>
    <property type="project" value="TreeGrafter"/>
</dbReference>
<dbReference type="PROSITE" id="PS51077">
    <property type="entry name" value="HTH_ICLR"/>
    <property type="match status" value="1"/>
</dbReference>
<evidence type="ECO:0000256" key="4">
    <source>
        <dbReference type="SAM" id="Coils"/>
    </source>
</evidence>
<accession>A0A7Z0D1H6</accession>
<dbReference type="Pfam" id="PF09339">
    <property type="entry name" value="HTH_IclR"/>
    <property type="match status" value="1"/>
</dbReference>
<dbReference type="Pfam" id="PF01614">
    <property type="entry name" value="IclR_C"/>
    <property type="match status" value="1"/>
</dbReference>
<dbReference type="InterPro" id="IPR005471">
    <property type="entry name" value="Tscrpt_reg_IclR_N"/>
</dbReference>
<keyword evidence="2" id="KW-0238">DNA-binding</keyword>
<feature type="domain" description="HTH iclR-type" evidence="5">
    <location>
        <begin position="19"/>
        <end position="80"/>
    </location>
</feature>
<evidence type="ECO:0000313" key="8">
    <source>
        <dbReference type="Proteomes" id="UP000539111"/>
    </source>
</evidence>
<dbReference type="SUPFAM" id="SSF55781">
    <property type="entry name" value="GAF domain-like"/>
    <property type="match status" value="1"/>
</dbReference>
<dbReference type="PANTHER" id="PTHR30136">
    <property type="entry name" value="HELIX-TURN-HELIX TRANSCRIPTIONAL REGULATOR, ICLR FAMILY"/>
    <property type="match status" value="1"/>
</dbReference>
<evidence type="ECO:0000259" key="5">
    <source>
        <dbReference type="PROSITE" id="PS51077"/>
    </source>
</evidence>
<feature type="domain" description="IclR-ED" evidence="6">
    <location>
        <begin position="81"/>
        <end position="255"/>
    </location>
</feature>
<evidence type="ECO:0000256" key="2">
    <source>
        <dbReference type="ARBA" id="ARBA00023125"/>
    </source>
</evidence>
<dbReference type="InterPro" id="IPR014757">
    <property type="entry name" value="Tscrpt_reg_IclR_C"/>
</dbReference>
<dbReference type="InterPro" id="IPR050707">
    <property type="entry name" value="HTH_MetabolicPath_Reg"/>
</dbReference>
<dbReference type="GO" id="GO:0003677">
    <property type="term" value="F:DNA binding"/>
    <property type="evidence" value="ECO:0007669"/>
    <property type="project" value="UniProtKB-KW"/>
</dbReference>
<name>A0A7Z0D1H6_9MICO</name>
<keyword evidence="4" id="KW-0175">Coiled coil</keyword>